<feature type="region of interest" description="Disordered" evidence="1">
    <location>
        <begin position="69"/>
        <end position="119"/>
    </location>
</feature>
<proteinExistence type="predicted"/>
<dbReference type="Proteomes" id="UP000000447">
    <property type="component" value="Chromosome"/>
</dbReference>
<accession>B9L119</accession>
<gene>
    <name evidence="2" type="ordered locus">trd_1730</name>
</gene>
<dbReference type="eggNOG" id="COG1064">
    <property type="taxonomic scope" value="Bacteria"/>
</dbReference>
<dbReference type="EMBL" id="CP001275">
    <property type="protein sequence ID" value="ACM05362.1"/>
    <property type="molecule type" value="Genomic_DNA"/>
</dbReference>
<dbReference type="KEGG" id="tro:trd_1730"/>
<reference evidence="2 3" key="1">
    <citation type="journal article" date="2009" name="PLoS ONE">
        <title>Complete genome sequence of the aerobic CO-oxidizing thermophile Thermomicrobium roseum.</title>
        <authorList>
            <person name="Wu D."/>
            <person name="Raymond J."/>
            <person name="Wu M."/>
            <person name="Chatterji S."/>
            <person name="Ren Q."/>
            <person name="Graham J.E."/>
            <person name="Bryant D.A."/>
            <person name="Robb F."/>
            <person name="Colman A."/>
            <person name="Tallon L.J."/>
            <person name="Badger J.H."/>
            <person name="Madupu R."/>
            <person name="Ward N.L."/>
            <person name="Eisen J.A."/>
        </authorList>
    </citation>
    <scope>NUCLEOTIDE SEQUENCE [LARGE SCALE GENOMIC DNA]</scope>
    <source>
        <strain evidence="3">ATCC 27502 / DSM 5159 / P-2</strain>
    </source>
</reference>
<feature type="compositionally biased region" description="Basic and acidic residues" evidence="1">
    <location>
        <begin position="110"/>
        <end position="119"/>
    </location>
</feature>
<organism evidence="2 3">
    <name type="scientific">Thermomicrobium roseum (strain ATCC 27502 / DSM 5159 / P-2)</name>
    <dbReference type="NCBI Taxonomy" id="309801"/>
    <lineage>
        <taxon>Bacteria</taxon>
        <taxon>Pseudomonadati</taxon>
        <taxon>Thermomicrobiota</taxon>
        <taxon>Thermomicrobia</taxon>
        <taxon>Thermomicrobiales</taxon>
        <taxon>Thermomicrobiaceae</taxon>
        <taxon>Thermomicrobium</taxon>
    </lineage>
</organism>
<evidence type="ECO:0000313" key="2">
    <source>
        <dbReference type="EMBL" id="ACM05362.1"/>
    </source>
</evidence>
<dbReference type="AlphaFoldDB" id="B9L119"/>
<evidence type="ECO:0000313" key="3">
    <source>
        <dbReference type="Proteomes" id="UP000000447"/>
    </source>
</evidence>
<dbReference type="InterPro" id="IPR036291">
    <property type="entry name" value="NAD(P)-bd_dom_sf"/>
</dbReference>
<dbReference type="HOGENOM" id="CLU_2060342_0_0_0"/>
<evidence type="ECO:0000256" key="1">
    <source>
        <dbReference type="SAM" id="MobiDB-lite"/>
    </source>
</evidence>
<dbReference type="Gene3D" id="3.40.50.720">
    <property type="entry name" value="NAD(P)-binding Rossmann-like Domain"/>
    <property type="match status" value="1"/>
</dbReference>
<dbReference type="STRING" id="309801.trd_1730"/>
<feature type="compositionally biased region" description="Polar residues" evidence="1">
    <location>
        <begin position="85"/>
        <end position="95"/>
    </location>
</feature>
<keyword evidence="3" id="KW-1185">Reference proteome</keyword>
<dbReference type="Gene3D" id="3.90.180.10">
    <property type="entry name" value="Medium-chain alcohol dehydrogenases, catalytic domain"/>
    <property type="match status" value="1"/>
</dbReference>
<protein>
    <submittedName>
        <fullName evidence="2">Zinc-dependent alcohol dehydrogenase</fullName>
    </submittedName>
</protein>
<sequence length="119" mass="12743">MWRPRVLPLPSVSPHADAGLTGYHAVKRARCWSEAGDTVVPIGFGGLGQSAFPIAHALVQSIVVGRSEQTRDHAQELGHAGPSELTASRSRTSGKPQEGRVQRSSWTASAKDRHPSEGR</sequence>
<name>B9L119_THERP</name>
<dbReference type="SUPFAM" id="SSF51735">
    <property type="entry name" value="NAD(P)-binding Rossmann-fold domains"/>
    <property type="match status" value="1"/>
</dbReference>